<evidence type="ECO:0000259" key="4">
    <source>
        <dbReference type="Pfam" id="PF08241"/>
    </source>
</evidence>
<protein>
    <submittedName>
        <fullName evidence="5">Class I SAM-dependent methyltransferase</fullName>
    </submittedName>
</protein>
<dbReference type="GO" id="GO:0032259">
    <property type="term" value="P:methylation"/>
    <property type="evidence" value="ECO:0007669"/>
    <property type="project" value="UniProtKB-KW"/>
</dbReference>
<evidence type="ECO:0000256" key="1">
    <source>
        <dbReference type="ARBA" id="ARBA00022603"/>
    </source>
</evidence>
<dbReference type="PROSITE" id="PS01184">
    <property type="entry name" value="UBIE_2"/>
    <property type="match status" value="1"/>
</dbReference>
<evidence type="ECO:0000313" key="5">
    <source>
        <dbReference type="EMBL" id="HHJ81287.1"/>
    </source>
</evidence>
<organism evidence="5">
    <name type="scientific">Candidatus Tenderia electrophaga</name>
    <dbReference type="NCBI Taxonomy" id="1748243"/>
    <lineage>
        <taxon>Bacteria</taxon>
        <taxon>Pseudomonadati</taxon>
        <taxon>Pseudomonadota</taxon>
        <taxon>Gammaproteobacteria</taxon>
        <taxon>Candidatus Tenderiales</taxon>
        <taxon>Candidatus Tenderiaceae</taxon>
        <taxon>Candidatus Tenderia</taxon>
    </lineage>
</organism>
<dbReference type="InterPro" id="IPR029063">
    <property type="entry name" value="SAM-dependent_MTases_sf"/>
</dbReference>
<keyword evidence="1 5" id="KW-0489">Methyltransferase</keyword>
<feature type="domain" description="Methyltransferase type 11" evidence="4">
    <location>
        <begin position="8"/>
        <end position="88"/>
    </location>
</feature>
<keyword evidence="3" id="KW-0949">S-adenosyl-L-methionine</keyword>
<dbReference type="InterPro" id="IPR013216">
    <property type="entry name" value="Methyltransf_11"/>
</dbReference>
<dbReference type="Proteomes" id="UP000885832">
    <property type="component" value="Unassembled WGS sequence"/>
</dbReference>
<dbReference type="Gene3D" id="3.40.50.150">
    <property type="entry name" value="Vaccinia Virus protein VP39"/>
    <property type="match status" value="1"/>
</dbReference>
<evidence type="ECO:0000256" key="2">
    <source>
        <dbReference type="ARBA" id="ARBA00022679"/>
    </source>
</evidence>
<dbReference type="GO" id="GO:0008757">
    <property type="term" value="F:S-adenosylmethionine-dependent methyltransferase activity"/>
    <property type="evidence" value="ECO:0007669"/>
    <property type="project" value="InterPro"/>
</dbReference>
<proteinExistence type="predicted"/>
<keyword evidence="2" id="KW-0808">Transferase</keyword>
<dbReference type="AlphaFoldDB" id="A0A832J4N5"/>
<dbReference type="SUPFAM" id="SSF53335">
    <property type="entry name" value="S-adenosyl-L-methionine-dependent methyltransferases"/>
    <property type="match status" value="1"/>
</dbReference>
<accession>A0A832J4N5</accession>
<dbReference type="Pfam" id="PF08241">
    <property type="entry name" value="Methyltransf_11"/>
    <property type="match status" value="1"/>
</dbReference>
<evidence type="ECO:0000256" key="3">
    <source>
        <dbReference type="ARBA" id="ARBA00022691"/>
    </source>
</evidence>
<feature type="non-terminal residue" evidence="5">
    <location>
        <position position="1"/>
    </location>
</feature>
<dbReference type="InterPro" id="IPR023576">
    <property type="entry name" value="UbiE/COQ5_MeTrFase_CS"/>
</dbReference>
<name>A0A832J4N5_9GAMM</name>
<dbReference type="EMBL" id="DRNF01000414">
    <property type="protein sequence ID" value="HHJ81287.1"/>
    <property type="molecule type" value="Genomic_DNA"/>
</dbReference>
<reference evidence="5" key="1">
    <citation type="journal article" date="2020" name="mSystems">
        <title>Genome- and Community-Level Interaction Insights into Carbon Utilization and Element Cycling Functions of Hydrothermarchaeota in Hydrothermal Sediment.</title>
        <authorList>
            <person name="Zhou Z."/>
            <person name="Liu Y."/>
            <person name="Xu W."/>
            <person name="Pan J."/>
            <person name="Luo Z.H."/>
            <person name="Li M."/>
        </authorList>
    </citation>
    <scope>NUCLEOTIDE SEQUENCE [LARGE SCALE GENOMIC DNA]</scope>
    <source>
        <strain evidence="5">HyVt-505</strain>
    </source>
</reference>
<comment type="caution">
    <text evidence="5">The sequence shown here is derived from an EMBL/GenBank/DDBJ whole genome shotgun (WGS) entry which is preliminary data.</text>
</comment>
<dbReference type="CDD" id="cd02440">
    <property type="entry name" value="AdoMet_MTases"/>
    <property type="match status" value="1"/>
</dbReference>
<gene>
    <name evidence="5" type="ORF">ENJ65_06600</name>
</gene>
<sequence>SLLKAMDDELYLMDVADIQLKATHKKLAKNDKKRLLCARMNAESLAYADHAFATVLIFFLFHELPSDARQRSISEAIRVLRPGGRIVIAEYGACPKKHFLWRFLPSRCVLQKLEPFLESFWNLDLTETLLVQAKKQGKAIKLVDAFYCFSSFYRVLTYELNEQPRDAQGGCKYEPETSN</sequence>